<organism evidence="14 15">
    <name type="scientific">Nocardioides perillae</name>
    <dbReference type="NCBI Taxonomy" id="1119534"/>
    <lineage>
        <taxon>Bacteria</taxon>
        <taxon>Bacillati</taxon>
        <taxon>Actinomycetota</taxon>
        <taxon>Actinomycetes</taxon>
        <taxon>Propionibacteriales</taxon>
        <taxon>Nocardioidaceae</taxon>
        <taxon>Nocardioides</taxon>
    </lineage>
</organism>
<gene>
    <name evidence="14" type="ORF">BJ989_003005</name>
</gene>
<dbReference type="GO" id="GO:0044715">
    <property type="term" value="F:8-oxo-dGDP phosphatase activity"/>
    <property type="evidence" value="ECO:0007669"/>
    <property type="project" value="TreeGrafter"/>
</dbReference>
<dbReference type="GO" id="GO:0046872">
    <property type="term" value="F:metal ion binding"/>
    <property type="evidence" value="ECO:0007669"/>
    <property type="project" value="UniProtKB-KW"/>
</dbReference>
<evidence type="ECO:0000256" key="10">
    <source>
        <dbReference type="ARBA" id="ARBA00035861"/>
    </source>
</evidence>
<evidence type="ECO:0000256" key="5">
    <source>
        <dbReference type="ARBA" id="ARBA00022723"/>
    </source>
</evidence>
<feature type="domain" description="Nudix hydrolase" evidence="13">
    <location>
        <begin position="1"/>
        <end position="126"/>
    </location>
</feature>
<evidence type="ECO:0000256" key="7">
    <source>
        <dbReference type="ARBA" id="ARBA00022801"/>
    </source>
</evidence>
<dbReference type="GO" id="GO:0006281">
    <property type="term" value="P:DNA repair"/>
    <property type="evidence" value="ECO:0007669"/>
    <property type="project" value="UniProtKB-KW"/>
</dbReference>
<keyword evidence="9" id="KW-0234">DNA repair</keyword>
<comment type="similarity">
    <text evidence="2 12">Belongs to the Nudix hydrolase family.</text>
</comment>
<keyword evidence="4" id="KW-0235">DNA replication</keyword>
<evidence type="ECO:0000256" key="3">
    <source>
        <dbReference type="ARBA" id="ARBA00022457"/>
    </source>
</evidence>
<evidence type="ECO:0000256" key="12">
    <source>
        <dbReference type="RuleBase" id="RU003476"/>
    </source>
</evidence>
<dbReference type="EMBL" id="JACCAC010000001">
    <property type="protein sequence ID" value="NYG56701.1"/>
    <property type="molecule type" value="Genomic_DNA"/>
</dbReference>
<dbReference type="EC" id="3.6.1.55" evidence="11"/>
<comment type="caution">
    <text evidence="14">The sequence shown here is derived from an EMBL/GenBank/DDBJ whole genome shotgun (WGS) entry which is preliminary data.</text>
</comment>
<comment type="cofactor">
    <cofactor evidence="1">
        <name>Mg(2+)</name>
        <dbReference type="ChEBI" id="CHEBI:18420"/>
    </cofactor>
</comment>
<keyword evidence="15" id="KW-1185">Reference proteome</keyword>
<name>A0A7Y9RWI7_9ACTN</name>
<protein>
    <recommendedName>
        <fullName evidence="11">8-oxo-dGTP diphosphatase</fullName>
        <ecNumber evidence="11">3.6.1.55</ecNumber>
    </recommendedName>
</protein>
<dbReference type="GO" id="GO:0035539">
    <property type="term" value="F:8-oxo-7,8-dihydrodeoxyguanosine triphosphate pyrophosphatase activity"/>
    <property type="evidence" value="ECO:0007669"/>
    <property type="project" value="UniProtKB-EC"/>
</dbReference>
<keyword evidence="3" id="KW-0515">Mutator protein</keyword>
<dbReference type="PROSITE" id="PS51462">
    <property type="entry name" value="NUDIX"/>
    <property type="match status" value="1"/>
</dbReference>
<dbReference type="GO" id="GO:0006260">
    <property type="term" value="P:DNA replication"/>
    <property type="evidence" value="ECO:0007669"/>
    <property type="project" value="UniProtKB-KW"/>
</dbReference>
<dbReference type="Gene3D" id="3.90.79.10">
    <property type="entry name" value="Nucleoside Triphosphate Pyrophosphohydrolase"/>
    <property type="match status" value="1"/>
</dbReference>
<dbReference type="PANTHER" id="PTHR47707:SF1">
    <property type="entry name" value="NUDIX HYDROLASE FAMILY PROTEIN"/>
    <property type="match status" value="1"/>
</dbReference>
<dbReference type="GO" id="GO:0044716">
    <property type="term" value="F:8-oxo-GDP phosphatase activity"/>
    <property type="evidence" value="ECO:0007669"/>
    <property type="project" value="TreeGrafter"/>
</dbReference>
<dbReference type="PRINTS" id="PR00502">
    <property type="entry name" value="NUDIXFAMILY"/>
</dbReference>
<proteinExistence type="inferred from homology"/>
<dbReference type="SUPFAM" id="SSF55811">
    <property type="entry name" value="Nudix"/>
    <property type="match status" value="1"/>
</dbReference>
<dbReference type="InterPro" id="IPR020476">
    <property type="entry name" value="Nudix_hydrolase"/>
</dbReference>
<dbReference type="AlphaFoldDB" id="A0A7Y9RWI7"/>
<keyword evidence="5" id="KW-0479">Metal-binding</keyword>
<comment type="catalytic activity">
    <reaction evidence="10">
        <text>8-oxo-dGTP + H2O = 8-oxo-dGMP + diphosphate + H(+)</text>
        <dbReference type="Rhea" id="RHEA:31575"/>
        <dbReference type="ChEBI" id="CHEBI:15377"/>
        <dbReference type="ChEBI" id="CHEBI:15378"/>
        <dbReference type="ChEBI" id="CHEBI:33019"/>
        <dbReference type="ChEBI" id="CHEBI:63224"/>
        <dbReference type="ChEBI" id="CHEBI:77896"/>
        <dbReference type="EC" id="3.6.1.55"/>
    </reaction>
</comment>
<reference evidence="14 15" key="1">
    <citation type="submission" date="2020-07" db="EMBL/GenBank/DDBJ databases">
        <title>Sequencing the genomes of 1000 actinobacteria strains.</title>
        <authorList>
            <person name="Klenk H.-P."/>
        </authorList>
    </citation>
    <scope>NUCLEOTIDE SEQUENCE [LARGE SCALE GENOMIC DNA]</scope>
    <source>
        <strain evidence="14 15">DSM 24552</strain>
    </source>
</reference>
<accession>A0A7Y9RWI7</accession>
<dbReference type="Pfam" id="PF00293">
    <property type="entry name" value="NUDIX"/>
    <property type="match status" value="1"/>
</dbReference>
<evidence type="ECO:0000256" key="8">
    <source>
        <dbReference type="ARBA" id="ARBA00022842"/>
    </source>
</evidence>
<keyword evidence="7 12" id="KW-0378">Hydrolase</keyword>
<evidence type="ECO:0000256" key="6">
    <source>
        <dbReference type="ARBA" id="ARBA00022763"/>
    </source>
</evidence>
<dbReference type="InterPro" id="IPR000086">
    <property type="entry name" value="NUDIX_hydrolase_dom"/>
</dbReference>
<sequence>MALVVGGAVVRDGRVLAARRTWPAEHAGRWELPGGKVEAGETPDDALVRELQEELGVATTVVRWLDGAQQVAGGRHTLRAALVALADPTAEPTPVDHDELRWLTADQLDPAHPEAVDWLEPDRPFLPEVAAHLAH</sequence>
<evidence type="ECO:0000256" key="2">
    <source>
        <dbReference type="ARBA" id="ARBA00005582"/>
    </source>
</evidence>
<dbReference type="InterPro" id="IPR015797">
    <property type="entry name" value="NUDIX_hydrolase-like_dom_sf"/>
</dbReference>
<evidence type="ECO:0000256" key="1">
    <source>
        <dbReference type="ARBA" id="ARBA00001946"/>
    </source>
</evidence>
<evidence type="ECO:0000256" key="4">
    <source>
        <dbReference type="ARBA" id="ARBA00022705"/>
    </source>
</evidence>
<dbReference type="PANTHER" id="PTHR47707">
    <property type="entry name" value="8-OXO-DGTP DIPHOSPHATASE"/>
    <property type="match status" value="1"/>
</dbReference>
<evidence type="ECO:0000256" key="9">
    <source>
        <dbReference type="ARBA" id="ARBA00023204"/>
    </source>
</evidence>
<dbReference type="PROSITE" id="PS00893">
    <property type="entry name" value="NUDIX_BOX"/>
    <property type="match status" value="1"/>
</dbReference>
<dbReference type="InterPro" id="IPR047127">
    <property type="entry name" value="MutT-like"/>
</dbReference>
<dbReference type="GO" id="GO:0008413">
    <property type="term" value="F:8-oxo-7,8-dihydroguanosine triphosphate pyrophosphatase activity"/>
    <property type="evidence" value="ECO:0007669"/>
    <property type="project" value="TreeGrafter"/>
</dbReference>
<evidence type="ECO:0000313" key="14">
    <source>
        <dbReference type="EMBL" id="NYG56701.1"/>
    </source>
</evidence>
<evidence type="ECO:0000313" key="15">
    <source>
        <dbReference type="Proteomes" id="UP000544110"/>
    </source>
</evidence>
<keyword evidence="8" id="KW-0460">Magnesium</keyword>
<keyword evidence="6" id="KW-0227">DNA damage</keyword>
<evidence type="ECO:0000259" key="13">
    <source>
        <dbReference type="PROSITE" id="PS51462"/>
    </source>
</evidence>
<evidence type="ECO:0000256" key="11">
    <source>
        <dbReference type="ARBA" id="ARBA00038905"/>
    </source>
</evidence>
<dbReference type="Proteomes" id="UP000544110">
    <property type="component" value="Unassembled WGS sequence"/>
</dbReference>
<dbReference type="RefSeq" id="WP_179518913.1">
    <property type="nucleotide sequence ID" value="NZ_JACCAC010000001.1"/>
</dbReference>
<dbReference type="CDD" id="cd03425">
    <property type="entry name" value="NUDIX_MutT_NudA_like"/>
    <property type="match status" value="1"/>
</dbReference>
<dbReference type="InterPro" id="IPR020084">
    <property type="entry name" value="NUDIX_hydrolase_CS"/>
</dbReference>